<organism evidence="1 2">
    <name type="scientific">Savagea faecisuis</name>
    <dbReference type="NCBI Taxonomy" id="1274803"/>
    <lineage>
        <taxon>Bacteria</taxon>
        <taxon>Bacillati</taxon>
        <taxon>Bacillota</taxon>
        <taxon>Bacilli</taxon>
        <taxon>Bacillales</taxon>
        <taxon>Caryophanaceae</taxon>
        <taxon>Savagea</taxon>
    </lineage>
</organism>
<keyword evidence="2" id="KW-1185">Reference proteome</keyword>
<reference evidence="2" key="1">
    <citation type="journal article" date="2019" name="Int. J. Syst. Evol. Microbiol.">
        <title>The Global Catalogue of Microorganisms (GCM) 10K type strain sequencing project: providing services to taxonomists for standard genome sequencing and annotation.</title>
        <authorList>
            <consortium name="The Broad Institute Genomics Platform"/>
            <consortium name="The Broad Institute Genome Sequencing Center for Infectious Disease"/>
            <person name="Wu L."/>
            <person name="Ma J."/>
        </authorList>
    </citation>
    <scope>NUCLEOTIDE SEQUENCE [LARGE SCALE GENOMIC DNA]</scope>
    <source>
        <strain evidence="2">CCUG 63563</strain>
    </source>
</reference>
<evidence type="ECO:0000313" key="2">
    <source>
        <dbReference type="Proteomes" id="UP001596976"/>
    </source>
</evidence>
<dbReference type="EMBL" id="JBHTJF010000002">
    <property type="protein sequence ID" value="MFD0942371.1"/>
    <property type="molecule type" value="Genomic_DNA"/>
</dbReference>
<accession>A0ABW3GT82</accession>
<comment type="caution">
    <text evidence="1">The sequence shown here is derived from an EMBL/GenBank/DDBJ whole genome shotgun (WGS) entry which is preliminary data.</text>
</comment>
<dbReference type="Proteomes" id="UP001596976">
    <property type="component" value="Unassembled WGS sequence"/>
</dbReference>
<gene>
    <name evidence="1" type="ORF">ACFQ0V_01020</name>
</gene>
<proteinExistence type="predicted"/>
<evidence type="ECO:0000313" key="1">
    <source>
        <dbReference type="EMBL" id="MFD0942371.1"/>
    </source>
</evidence>
<protein>
    <submittedName>
        <fullName evidence="1">Uncharacterized protein</fullName>
    </submittedName>
</protein>
<name>A0ABW3GT82_9BACL</name>
<sequence length="190" mass="22740">MTNHVRFSEICLSDYGMIFIQVEGASERAVIEILKANNVLKLNETQIYREYLRREKVQAIERYVASHKSKKKNLLIRIVDSPNEKYRARRLFANRYDVCTIVTNPEIEVLIIFAEGLENNREYLKSEKPSIYLKTKWPKWNQYRQRHKSLKSESFFKEYFADVDDLIRAILKHSRSNSNEYDRLKDLLKD</sequence>
<dbReference type="RefSeq" id="WP_381008840.1">
    <property type="nucleotide sequence ID" value="NZ_JBHTJF010000002.1"/>
</dbReference>